<keyword evidence="3" id="KW-1185">Reference proteome</keyword>
<dbReference type="Gene3D" id="3.40.640.10">
    <property type="entry name" value="Type I PLP-dependent aspartate aminotransferase-like (Major domain)"/>
    <property type="match status" value="1"/>
</dbReference>
<reference evidence="2 3" key="1">
    <citation type="submission" date="2018-11" db="EMBL/GenBank/DDBJ databases">
        <title>Sequencing the genomes of 1000 actinobacteria strains.</title>
        <authorList>
            <person name="Klenk H.-P."/>
        </authorList>
    </citation>
    <scope>NUCLEOTIDE SEQUENCE [LARGE SCALE GENOMIC DNA]</scope>
    <source>
        <strain evidence="2 3">DSM 14012</strain>
    </source>
</reference>
<dbReference type="PANTHER" id="PTHR43586">
    <property type="entry name" value="CYSTEINE DESULFURASE"/>
    <property type="match status" value="1"/>
</dbReference>
<dbReference type="Pfam" id="PF00266">
    <property type="entry name" value="Aminotran_5"/>
    <property type="match status" value="1"/>
</dbReference>
<dbReference type="InterPro" id="IPR000192">
    <property type="entry name" value="Aminotrans_V_dom"/>
</dbReference>
<sequence length="402" mass="42516">MSLDVALLRTAFPSLDSGIAHFDGPGGTQTPLAVGQAILDTLTGPLSNRGSSVASERRADDAVTAFRAACADLLAADPRGIVYGRSATQLTYDFSRHLSRGWIAGDEIVLSRLDHDANVRPWVQAADRAGATVRWIDLDPATGELDVADLDDLITERTRLVAVTAASNLLGTIPPVRTIADRAHAVGALVWVDGVHYTAHHVVDVTALGADFFVCSPYKFFGPHCGVLAASPALLESIHPDKLLPSTNVVPERFEFGTLPYELMAGVTAAIGVLASIDPGDATTRRDRLVASAAAVHERELALRTRIEEALAELGPLVELHSRAAERTATLFMTFPGRRAADAAAFLAARDVLAPAGSFYAVEPFAALGLEDVGGLRVGVAPYTSDEDVDRLLDGIRAFLAG</sequence>
<dbReference type="EMBL" id="RKHL01000001">
    <property type="protein sequence ID" value="ROR80488.1"/>
    <property type="molecule type" value="Genomic_DNA"/>
</dbReference>
<dbReference type="InterPro" id="IPR015422">
    <property type="entry name" value="PyrdxlP-dep_Trfase_small"/>
</dbReference>
<dbReference type="InterPro" id="IPR015424">
    <property type="entry name" value="PyrdxlP-dep_Trfase"/>
</dbReference>
<gene>
    <name evidence="2" type="ORF">EDD42_0529</name>
</gene>
<evidence type="ECO:0000259" key="1">
    <source>
        <dbReference type="Pfam" id="PF00266"/>
    </source>
</evidence>
<accession>A0A3N2BYZ5</accession>
<evidence type="ECO:0000313" key="3">
    <source>
        <dbReference type="Proteomes" id="UP000266915"/>
    </source>
</evidence>
<proteinExistence type="predicted"/>
<dbReference type="Gene3D" id="3.90.1150.10">
    <property type="entry name" value="Aspartate Aminotransferase, domain 1"/>
    <property type="match status" value="1"/>
</dbReference>
<dbReference type="PANTHER" id="PTHR43586:SF21">
    <property type="entry name" value="PYRIDOXAL PHOSPHATE (PLP)-DEPENDENT ASPARTATE AMINOTRANSFERASE SUPERFAMILY"/>
    <property type="match status" value="1"/>
</dbReference>
<organism evidence="2 3">
    <name type="scientific">Plantibacter flavus</name>
    <dbReference type="NCBI Taxonomy" id="150123"/>
    <lineage>
        <taxon>Bacteria</taxon>
        <taxon>Bacillati</taxon>
        <taxon>Actinomycetota</taxon>
        <taxon>Actinomycetes</taxon>
        <taxon>Micrococcales</taxon>
        <taxon>Microbacteriaceae</taxon>
        <taxon>Plantibacter</taxon>
    </lineage>
</organism>
<name>A0A3N2BYZ5_9MICO</name>
<dbReference type="RefSeq" id="WP_085512008.1">
    <property type="nucleotide sequence ID" value="NZ_FXAP01000003.1"/>
</dbReference>
<dbReference type="AlphaFoldDB" id="A0A3N2BYZ5"/>
<dbReference type="NCBIfam" id="TIGR01976">
    <property type="entry name" value="am_tr_V_VC1184"/>
    <property type="match status" value="1"/>
</dbReference>
<dbReference type="Proteomes" id="UP000266915">
    <property type="component" value="Unassembled WGS sequence"/>
</dbReference>
<dbReference type="SUPFAM" id="SSF53383">
    <property type="entry name" value="PLP-dependent transferases"/>
    <property type="match status" value="1"/>
</dbReference>
<comment type="caution">
    <text evidence="2">The sequence shown here is derived from an EMBL/GenBank/DDBJ whole genome shotgun (WGS) entry which is preliminary data.</text>
</comment>
<dbReference type="InterPro" id="IPR011340">
    <property type="entry name" value="Cys_dSase-rel"/>
</dbReference>
<feature type="domain" description="Aminotransferase class V" evidence="1">
    <location>
        <begin position="22"/>
        <end position="392"/>
    </location>
</feature>
<evidence type="ECO:0000313" key="2">
    <source>
        <dbReference type="EMBL" id="ROR80488.1"/>
    </source>
</evidence>
<dbReference type="InterPro" id="IPR015421">
    <property type="entry name" value="PyrdxlP-dep_Trfase_major"/>
</dbReference>
<protein>
    <submittedName>
        <fullName evidence="2">Cysteine desulfurase family protein (TIGR01976 family)</fullName>
    </submittedName>
</protein>